<proteinExistence type="predicted"/>
<evidence type="ECO:0008006" key="4">
    <source>
        <dbReference type="Google" id="ProtNLM"/>
    </source>
</evidence>
<dbReference type="KEGG" id="gai:IMCC3135_12525"/>
<gene>
    <name evidence="2" type="ORF">IMCC3135_12525</name>
</gene>
<feature type="chain" id="PRO_5016424612" description="DUF945 domain-containing protein" evidence="1">
    <location>
        <begin position="20"/>
        <end position="450"/>
    </location>
</feature>
<evidence type="ECO:0000256" key="1">
    <source>
        <dbReference type="SAM" id="SignalP"/>
    </source>
</evidence>
<protein>
    <recommendedName>
        <fullName evidence="4">DUF945 domain-containing protein</fullName>
    </recommendedName>
</protein>
<evidence type="ECO:0000313" key="2">
    <source>
        <dbReference type="EMBL" id="ASJ72593.1"/>
    </source>
</evidence>
<feature type="signal peptide" evidence="1">
    <location>
        <begin position="1"/>
        <end position="19"/>
    </location>
</feature>
<keyword evidence="1" id="KW-0732">Signal</keyword>
<sequence>MKKLLLAIPLVAGASWAGASIYSGTQTQSAYDQLLVQLNEMKPLTLVNESYSAGFLNSTAVTKVMDSAAPDAKVLFRLQHDIDHAPVAVVDSSVQVAEARIKTTLLQDDSLSESAIEFMQGFVESEPFEINTQVGYNGDTRNHLLVSAYHHQEDDIEVRFGGLYYNADVVGDAVKGRGELGEITVDGQGNLLTVSSGVITTDLTRISQAVYAGLYGVEFDKLTVSSDEGATFDFALESLGVNSDTTVADDQLSTRANIHVGKIDSQLPLDSASLEVGMSNLSISGIKQYVEAVSQMPMSDTMLSSDPEMIMEVMSTFLPAIGPGSALDYKFKFSNAGGDASLDYGISVIEDSSPYYPVGGLASISTVRDLLNITQFEAHLKADADAIDQTPLAMFMMAPQAQQVIVADGSSYTADITLKELIVYINGNPLSLELMMGEILDTPIAQITEI</sequence>
<dbReference type="OrthoDB" id="5444681at2"/>
<evidence type="ECO:0000313" key="3">
    <source>
        <dbReference type="Proteomes" id="UP000250079"/>
    </source>
</evidence>
<dbReference type="Pfam" id="PF06097">
    <property type="entry name" value="DUF945"/>
    <property type="match status" value="1"/>
</dbReference>
<reference evidence="2 3" key="1">
    <citation type="submission" date="2016-12" db="EMBL/GenBank/DDBJ databases">
        <authorList>
            <person name="Song W.-J."/>
            <person name="Kurnit D.M."/>
        </authorList>
    </citation>
    <scope>NUCLEOTIDE SEQUENCE [LARGE SCALE GENOMIC DNA]</scope>
    <source>
        <strain evidence="2 3">IMCC3135</strain>
    </source>
</reference>
<organism evidence="2 3">
    <name type="scientific">Granulosicoccus antarcticus IMCC3135</name>
    <dbReference type="NCBI Taxonomy" id="1192854"/>
    <lineage>
        <taxon>Bacteria</taxon>
        <taxon>Pseudomonadati</taxon>
        <taxon>Pseudomonadota</taxon>
        <taxon>Gammaproteobacteria</taxon>
        <taxon>Chromatiales</taxon>
        <taxon>Granulosicoccaceae</taxon>
        <taxon>Granulosicoccus</taxon>
    </lineage>
</organism>
<keyword evidence="3" id="KW-1185">Reference proteome</keyword>
<accession>A0A2Z2NMY7</accession>
<dbReference type="AlphaFoldDB" id="A0A2Z2NMY7"/>
<dbReference type="Proteomes" id="UP000250079">
    <property type="component" value="Chromosome"/>
</dbReference>
<name>A0A2Z2NMY7_9GAMM</name>
<dbReference type="InterPro" id="IPR010352">
    <property type="entry name" value="DUF945"/>
</dbReference>
<dbReference type="RefSeq" id="WP_088917895.1">
    <property type="nucleotide sequence ID" value="NZ_CP018632.1"/>
</dbReference>
<dbReference type="EMBL" id="CP018632">
    <property type="protein sequence ID" value="ASJ72593.1"/>
    <property type="molecule type" value="Genomic_DNA"/>
</dbReference>